<accession>X1UXI0</accession>
<feature type="non-terminal residue" evidence="1">
    <location>
        <position position="1"/>
    </location>
</feature>
<comment type="caution">
    <text evidence="1">The sequence shown here is derived from an EMBL/GenBank/DDBJ whole genome shotgun (WGS) entry which is preliminary data.</text>
</comment>
<name>X1UXI0_9ZZZZ</name>
<protein>
    <submittedName>
        <fullName evidence="1">Uncharacterized protein</fullName>
    </submittedName>
</protein>
<dbReference type="EMBL" id="BARW01026356">
    <property type="protein sequence ID" value="GAJ04591.1"/>
    <property type="molecule type" value="Genomic_DNA"/>
</dbReference>
<organism evidence="1">
    <name type="scientific">marine sediment metagenome</name>
    <dbReference type="NCBI Taxonomy" id="412755"/>
    <lineage>
        <taxon>unclassified sequences</taxon>
        <taxon>metagenomes</taxon>
        <taxon>ecological metagenomes</taxon>
    </lineage>
</organism>
<gene>
    <name evidence="1" type="ORF">S12H4_43004</name>
</gene>
<evidence type="ECO:0000313" key="1">
    <source>
        <dbReference type="EMBL" id="GAJ04591.1"/>
    </source>
</evidence>
<reference evidence="1" key="1">
    <citation type="journal article" date="2014" name="Front. Microbiol.">
        <title>High frequency of phylogenetically diverse reductive dehalogenase-homologous genes in deep subseafloor sedimentary metagenomes.</title>
        <authorList>
            <person name="Kawai M."/>
            <person name="Futagami T."/>
            <person name="Toyoda A."/>
            <person name="Takaki Y."/>
            <person name="Nishi S."/>
            <person name="Hori S."/>
            <person name="Arai W."/>
            <person name="Tsubouchi T."/>
            <person name="Morono Y."/>
            <person name="Uchiyama I."/>
            <person name="Ito T."/>
            <person name="Fujiyama A."/>
            <person name="Inagaki F."/>
            <person name="Takami H."/>
        </authorList>
    </citation>
    <scope>NUCLEOTIDE SEQUENCE</scope>
    <source>
        <strain evidence="1">Expedition CK06-06</strain>
    </source>
</reference>
<sequence length="45" mass="5299">LNEFGVRVTTIIKVPTPVKMIEQALEWWNDKDCPALEDYILKHDE</sequence>
<dbReference type="AlphaFoldDB" id="X1UXI0"/>
<proteinExistence type="predicted"/>